<dbReference type="KEGG" id="mno:Mnod_2955"/>
<dbReference type="GO" id="GO:0030527">
    <property type="term" value="F:structural constituent of chromatin"/>
    <property type="evidence" value="ECO:0007669"/>
    <property type="project" value="InterPro"/>
</dbReference>
<keyword evidence="2" id="KW-0226">DNA condensation</keyword>
<dbReference type="InterPro" id="IPR010992">
    <property type="entry name" value="IHF-like_DNA-bd_dom_sf"/>
</dbReference>
<dbReference type="SUPFAM" id="SSF47729">
    <property type="entry name" value="IHF-like DNA-binding proteins"/>
    <property type="match status" value="1"/>
</dbReference>
<dbReference type="STRING" id="460265.Mnod_2955"/>
<comment type="similarity">
    <text evidence="1 4">Belongs to the bacterial histone-like protein family.</text>
</comment>
<keyword evidence="6" id="KW-1185">Reference proteome</keyword>
<dbReference type="InterPro" id="IPR000119">
    <property type="entry name" value="Hist_DNA-bd"/>
</dbReference>
<dbReference type="AlphaFoldDB" id="B8II37"/>
<evidence type="ECO:0000256" key="1">
    <source>
        <dbReference type="ARBA" id="ARBA00010529"/>
    </source>
</evidence>
<evidence type="ECO:0000313" key="5">
    <source>
        <dbReference type="EMBL" id="ACL57906.1"/>
    </source>
</evidence>
<sequence length="113" mass="12414">MVRAQLIQRIAELNPHLRPGVAEAVVRTILDRMGEALVQEERIALRGFGTFKTNARGARGHNPRTGEAVAVPARRDVRFRASTEMLHRLNDKVGGAAHPEAVSGADRRLRATC</sequence>
<reference evidence="5 6" key="1">
    <citation type="submission" date="2009-01" db="EMBL/GenBank/DDBJ databases">
        <title>Complete sequence of chromosome of Methylobacterium nodulans ORS 2060.</title>
        <authorList>
            <consortium name="US DOE Joint Genome Institute"/>
            <person name="Lucas S."/>
            <person name="Copeland A."/>
            <person name="Lapidus A."/>
            <person name="Glavina del Rio T."/>
            <person name="Dalin E."/>
            <person name="Tice H."/>
            <person name="Bruce D."/>
            <person name="Goodwin L."/>
            <person name="Pitluck S."/>
            <person name="Sims D."/>
            <person name="Brettin T."/>
            <person name="Detter J.C."/>
            <person name="Han C."/>
            <person name="Larimer F."/>
            <person name="Land M."/>
            <person name="Hauser L."/>
            <person name="Kyrpides N."/>
            <person name="Ivanova N."/>
            <person name="Marx C.J."/>
            <person name="Richardson P."/>
        </authorList>
    </citation>
    <scope>NUCLEOTIDE SEQUENCE [LARGE SCALE GENOMIC DNA]</scope>
    <source>
        <strain evidence="6">LMG 21967 / CNCM I-2342 / ORS 2060</strain>
    </source>
</reference>
<protein>
    <submittedName>
        <fullName evidence="5">Histone family protein DNA-binding protein</fullName>
    </submittedName>
</protein>
<organism evidence="5 6">
    <name type="scientific">Methylobacterium nodulans (strain LMG 21967 / CNCM I-2342 / ORS 2060)</name>
    <dbReference type="NCBI Taxonomy" id="460265"/>
    <lineage>
        <taxon>Bacteria</taxon>
        <taxon>Pseudomonadati</taxon>
        <taxon>Pseudomonadota</taxon>
        <taxon>Alphaproteobacteria</taxon>
        <taxon>Hyphomicrobiales</taxon>
        <taxon>Methylobacteriaceae</taxon>
        <taxon>Methylobacterium</taxon>
    </lineage>
</organism>
<evidence type="ECO:0000313" key="6">
    <source>
        <dbReference type="Proteomes" id="UP000008207"/>
    </source>
</evidence>
<dbReference type="Pfam" id="PF00216">
    <property type="entry name" value="Bac_DNA_binding"/>
    <property type="match status" value="1"/>
</dbReference>
<dbReference type="GO" id="GO:0003677">
    <property type="term" value="F:DNA binding"/>
    <property type="evidence" value="ECO:0007669"/>
    <property type="project" value="UniProtKB-KW"/>
</dbReference>
<evidence type="ECO:0000256" key="2">
    <source>
        <dbReference type="ARBA" id="ARBA00023067"/>
    </source>
</evidence>
<dbReference type="SMART" id="SM00411">
    <property type="entry name" value="BHL"/>
    <property type="match status" value="1"/>
</dbReference>
<dbReference type="OrthoDB" id="9799835at2"/>
<dbReference type="eggNOG" id="COG0776">
    <property type="taxonomic scope" value="Bacteria"/>
</dbReference>
<dbReference type="Gene3D" id="4.10.520.10">
    <property type="entry name" value="IHF-like DNA-binding proteins"/>
    <property type="match status" value="1"/>
</dbReference>
<proteinExistence type="inferred from homology"/>
<dbReference type="GO" id="GO:0030261">
    <property type="term" value="P:chromosome condensation"/>
    <property type="evidence" value="ECO:0007669"/>
    <property type="project" value="UniProtKB-KW"/>
</dbReference>
<dbReference type="Proteomes" id="UP000008207">
    <property type="component" value="Chromosome"/>
</dbReference>
<dbReference type="GO" id="GO:0005829">
    <property type="term" value="C:cytosol"/>
    <property type="evidence" value="ECO:0007669"/>
    <property type="project" value="TreeGrafter"/>
</dbReference>
<dbReference type="CDD" id="cd13836">
    <property type="entry name" value="IHF_B"/>
    <property type="match status" value="1"/>
</dbReference>
<evidence type="ECO:0000256" key="4">
    <source>
        <dbReference type="RuleBase" id="RU003939"/>
    </source>
</evidence>
<dbReference type="PANTHER" id="PTHR33175">
    <property type="entry name" value="DNA-BINDING PROTEIN HU"/>
    <property type="match status" value="1"/>
</dbReference>
<gene>
    <name evidence="5" type="ordered locus">Mnod_2955</name>
</gene>
<dbReference type="PANTHER" id="PTHR33175:SF3">
    <property type="entry name" value="DNA-BINDING PROTEIN HU-BETA"/>
    <property type="match status" value="1"/>
</dbReference>
<dbReference type="EMBL" id="CP001349">
    <property type="protein sequence ID" value="ACL57906.1"/>
    <property type="molecule type" value="Genomic_DNA"/>
</dbReference>
<dbReference type="HOGENOM" id="CLU_105066_2_1_5"/>
<evidence type="ECO:0000256" key="3">
    <source>
        <dbReference type="ARBA" id="ARBA00023125"/>
    </source>
</evidence>
<keyword evidence="3 5" id="KW-0238">DNA-binding</keyword>
<name>B8II37_METNO</name>
<accession>B8II37</accession>